<dbReference type="NCBIfam" id="TIGR00746">
    <property type="entry name" value="arcC"/>
    <property type="match status" value="1"/>
</dbReference>
<comment type="similarity">
    <text evidence="2 9">Belongs to the carbamate kinase family.</text>
</comment>
<evidence type="ECO:0000256" key="7">
    <source>
        <dbReference type="ARBA" id="ARBA00048467"/>
    </source>
</evidence>
<evidence type="ECO:0000256" key="2">
    <source>
        <dbReference type="ARBA" id="ARBA00011066"/>
    </source>
</evidence>
<accession>C0CYT6</accession>
<dbReference type="Pfam" id="PF00696">
    <property type="entry name" value="AA_kinase"/>
    <property type="match status" value="1"/>
</dbReference>
<dbReference type="GO" id="GO:0019546">
    <property type="term" value="P:L-arginine deiminase pathway"/>
    <property type="evidence" value="ECO:0007669"/>
    <property type="project" value="TreeGrafter"/>
</dbReference>
<dbReference type="PIRSF" id="PIRSF000723">
    <property type="entry name" value="Carbamate_kin"/>
    <property type="match status" value="1"/>
</dbReference>
<dbReference type="Proteomes" id="UP000004756">
    <property type="component" value="Unassembled WGS sequence"/>
</dbReference>
<keyword evidence="6 9" id="KW-0418">Kinase</keyword>
<dbReference type="PANTHER" id="PTHR30409:SF1">
    <property type="entry name" value="CARBAMATE KINASE-RELATED"/>
    <property type="match status" value="1"/>
</dbReference>
<dbReference type="HOGENOM" id="CLU_076278_0_0_9"/>
<gene>
    <name evidence="11" type="primary">arcC</name>
    <name evidence="11" type="ORF">CLOSTASPAR_02163</name>
</gene>
<evidence type="ECO:0000256" key="5">
    <source>
        <dbReference type="ARBA" id="ARBA00022679"/>
    </source>
</evidence>
<dbReference type="CDD" id="cd04235">
    <property type="entry name" value="AAK_CK"/>
    <property type="match status" value="1"/>
</dbReference>
<evidence type="ECO:0000256" key="6">
    <source>
        <dbReference type="ARBA" id="ARBA00022777"/>
    </source>
</evidence>
<organism evidence="11 12">
    <name type="scientific">[Clostridium] asparagiforme DSM 15981</name>
    <dbReference type="NCBI Taxonomy" id="518636"/>
    <lineage>
        <taxon>Bacteria</taxon>
        <taxon>Bacillati</taxon>
        <taxon>Bacillota</taxon>
        <taxon>Clostridia</taxon>
        <taxon>Lachnospirales</taxon>
        <taxon>Lachnospiraceae</taxon>
        <taxon>Enterocloster</taxon>
    </lineage>
</organism>
<evidence type="ECO:0000256" key="8">
    <source>
        <dbReference type="NCBIfam" id="TIGR00746"/>
    </source>
</evidence>
<dbReference type="SUPFAM" id="SSF53633">
    <property type="entry name" value="Carbamate kinase-like"/>
    <property type="match status" value="1"/>
</dbReference>
<comment type="catalytic activity">
    <reaction evidence="7">
        <text>hydrogencarbonate + NH4(+) + ATP = carbamoyl phosphate + ADP + H2O + H(+)</text>
        <dbReference type="Rhea" id="RHEA:10152"/>
        <dbReference type="ChEBI" id="CHEBI:15377"/>
        <dbReference type="ChEBI" id="CHEBI:15378"/>
        <dbReference type="ChEBI" id="CHEBI:17544"/>
        <dbReference type="ChEBI" id="CHEBI:28938"/>
        <dbReference type="ChEBI" id="CHEBI:30616"/>
        <dbReference type="ChEBI" id="CHEBI:58228"/>
        <dbReference type="ChEBI" id="CHEBI:456216"/>
        <dbReference type="EC" id="2.7.2.2"/>
    </reaction>
</comment>
<protein>
    <recommendedName>
        <fullName evidence="3 8">Carbamate kinase</fullName>
    </recommendedName>
</protein>
<evidence type="ECO:0000256" key="3">
    <source>
        <dbReference type="ARBA" id="ARBA00013070"/>
    </source>
</evidence>
<dbReference type="PRINTS" id="PR01469">
    <property type="entry name" value="CARBMTKINASE"/>
</dbReference>
<keyword evidence="4" id="KW-0056">Arginine metabolism</keyword>
<evidence type="ECO:0000256" key="1">
    <source>
        <dbReference type="ARBA" id="ARBA00005118"/>
    </source>
</evidence>
<evidence type="ECO:0000256" key="4">
    <source>
        <dbReference type="ARBA" id="ARBA00022503"/>
    </source>
</evidence>
<sequence length="320" mass="34373">METETRGSRRVNKRIVIALGGNALGLNFQDQMAAAGRAAKIIAGLVRDGYEVVVSHGNGPQVGMIDRAMGMLAAEEPDLAQAPLSVCVAMTQGYIGYDLQNFLREELLRMGIDKPVTSLVTQVVVDRSDEAFANPTKPIGRFMDREEAAAWERRGCRVIEDSGRGYRRVVPSPKPVDIVEIETIRSLLDCGQVVVACGGGGIPVVREGCSLRGVSAVIDKDFASARLARMIGADYLVILTAVERVAVNYAKPDQRWLSRISVEEARAYIAQGQFAPGSMLPKVEAAVEFASSLPGRRALITLLEKAGEGLKGETGTVICA</sequence>
<dbReference type="GO" id="GO:0008804">
    <property type="term" value="F:carbamate kinase activity"/>
    <property type="evidence" value="ECO:0007669"/>
    <property type="project" value="UniProtKB-UniRule"/>
</dbReference>
<dbReference type="NCBIfam" id="NF009007">
    <property type="entry name" value="PRK12352.1"/>
    <property type="match status" value="1"/>
</dbReference>
<dbReference type="FunFam" id="3.40.1160.10:FF:000007">
    <property type="entry name" value="Carbamate kinase"/>
    <property type="match status" value="1"/>
</dbReference>
<dbReference type="EMBL" id="ACCJ01000125">
    <property type="protein sequence ID" value="EEG55754.1"/>
    <property type="molecule type" value="Genomic_DNA"/>
</dbReference>
<reference evidence="11 12" key="1">
    <citation type="submission" date="2009-02" db="EMBL/GenBank/DDBJ databases">
        <title>Draft genome sequence of Clostridium asparagiforme (DSM 15981).</title>
        <authorList>
            <person name="Sudarsanam P."/>
            <person name="Ley R."/>
            <person name="Guruge J."/>
            <person name="Turnbaugh P.J."/>
            <person name="Mahowald M."/>
            <person name="Liep D."/>
            <person name="Gordon J."/>
        </authorList>
    </citation>
    <scope>NUCLEOTIDE SEQUENCE [LARGE SCALE GENOMIC DNA]</scope>
    <source>
        <strain evidence="11 12">DSM 15981</strain>
    </source>
</reference>
<dbReference type="GO" id="GO:0005829">
    <property type="term" value="C:cytosol"/>
    <property type="evidence" value="ECO:0007669"/>
    <property type="project" value="TreeGrafter"/>
</dbReference>
<keyword evidence="5 9" id="KW-0808">Transferase</keyword>
<dbReference type="InterPro" id="IPR003964">
    <property type="entry name" value="Carb_kinase"/>
</dbReference>
<evidence type="ECO:0000313" key="11">
    <source>
        <dbReference type="EMBL" id="EEG55754.1"/>
    </source>
</evidence>
<keyword evidence="12" id="KW-1185">Reference proteome</keyword>
<name>C0CYT6_9FIRM</name>
<dbReference type="RefSeq" id="WP_007709981.1">
    <property type="nucleotide sequence ID" value="NZ_CP102272.1"/>
</dbReference>
<dbReference type="AlphaFoldDB" id="C0CYT6"/>
<comment type="caution">
    <text evidence="11">The sequence shown here is derived from an EMBL/GenBank/DDBJ whole genome shotgun (WGS) entry which is preliminary data.</text>
</comment>
<dbReference type="Gene3D" id="3.40.1160.10">
    <property type="entry name" value="Acetylglutamate kinase-like"/>
    <property type="match status" value="1"/>
</dbReference>
<dbReference type="InterPro" id="IPR036393">
    <property type="entry name" value="AceGlu_kinase-like_sf"/>
</dbReference>
<dbReference type="UniPathway" id="UPA00996">
    <property type="reaction ID" value="UER00366"/>
</dbReference>
<evidence type="ECO:0000259" key="10">
    <source>
        <dbReference type="Pfam" id="PF00696"/>
    </source>
</evidence>
<evidence type="ECO:0000256" key="9">
    <source>
        <dbReference type="PIRNR" id="PIRNR000723"/>
    </source>
</evidence>
<proteinExistence type="inferred from homology"/>
<feature type="domain" description="Aspartate/glutamate/uridylate kinase" evidence="10">
    <location>
        <begin position="13"/>
        <end position="292"/>
    </location>
</feature>
<dbReference type="InterPro" id="IPR001048">
    <property type="entry name" value="Asp/Glu/Uridylate_kinase"/>
</dbReference>
<comment type="pathway">
    <text evidence="1">Metabolic intermediate metabolism; carbamoyl phosphate degradation; CO(2) and NH(3) from carbamoyl phosphate: step 1/1.</text>
</comment>
<evidence type="ECO:0000313" key="12">
    <source>
        <dbReference type="Proteomes" id="UP000004756"/>
    </source>
</evidence>
<dbReference type="PANTHER" id="PTHR30409">
    <property type="entry name" value="CARBAMATE KINASE"/>
    <property type="match status" value="1"/>
</dbReference>